<sequence length="159" mass="16973">MQKMLCTLMMAFAFSAAQAADSYGRLVFWTNPNDAAEAVSIKTTQENLTQAQADEEAEAFCRGKDSLAGVASGQTGCSLNMPLHNTCVAVAYPKSQPGGISADNAVVITSPLFKNVHQIALKQCLAKFGTQGQCALQTVYCTASDYYGGTFKTLLNRLK</sequence>
<comment type="caution">
    <text evidence="3">The sequence shown here is derived from an EMBL/GenBank/DDBJ whole genome shotgun (WGS) entry which is preliminary data.</text>
</comment>
<feature type="chain" id="PRO_5043924466" evidence="1">
    <location>
        <begin position="20"/>
        <end position="159"/>
    </location>
</feature>
<name>A0AAW5AT33_9NEIS</name>
<dbReference type="EMBL" id="JAKKDL010000009">
    <property type="protein sequence ID" value="MCF7530155.1"/>
    <property type="molecule type" value="Genomic_DNA"/>
</dbReference>
<dbReference type="InterPro" id="IPR025240">
    <property type="entry name" value="DUF4189"/>
</dbReference>
<feature type="domain" description="DUF4189" evidence="2">
    <location>
        <begin position="41"/>
        <end position="141"/>
    </location>
</feature>
<evidence type="ECO:0000313" key="4">
    <source>
        <dbReference type="Proteomes" id="UP001201397"/>
    </source>
</evidence>
<evidence type="ECO:0000259" key="2">
    <source>
        <dbReference type="Pfam" id="PF13827"/>
    </source>
</evidence>
<dbReference type="RefSeq" id="WP_237093070.1">
    <property type="nucleotide sequence ID" value="NZ_JAKKDL010000009.1"/>
</dbReference>
<proteinExistence type="predicted"/>
<protein>
    <submittedName>
        <fullName evidence="3">DUF4189 domain-containing protein</fullName>
    </submittedName>
</protein>
<feature type="signal peptide" evidence="1">
    <location>
        <begin position="1"/>
        <end position="19"/>
    </location>
</feature>
<dbReference type="AlphaFoldDB" id="A0AAW5AT33"/>
<dbReference type="Proteomes" id="UP001201397">
    <property type="component" value="Unassembled WGS sequence"/>
</dbReference>
<evidence type="ECO:0000256" key="1">
    <source>
        <dbReference type="SAM" id="SignalP"/>
    </source>
</evidence>
<reference evidence="3" key="1">
    <citation type="submission" date="2022-01" db="EMBL/GenBank/DDBJ databases">
        <title>Neisseria sp. ZJ104.</title>
        <authorList>
            <person name="Yang C."/>
        </authorList>
    </citation>
    <scope>NUCLEOTIDE SEQUENCE</scope>
    <source>
        <strain evidence="3">ZJ104</strain>
    </source>
</reference>
<keyword evidence="1" id="KW-0732">Signal</keyword>
<evidence type="ECO:0000313" key="3">
    <source>
        <dbReference type="EMBL" id="MCF7530155.1"/>
    </source>
</evidence>
<accession>A0AAW5AT33</accession>
<dbReference type="Pfam" id="PF13827">
    <property type="entry name" value="DUF4189"/>
    <property type="match status" value="1"/>
</dbReference>
<gene>
    <name evidence="3" type="ORF">L4H06_07955</name>
</gene>
<organism evidence="3 4">
    <name type="scientific">Neisseria lisongii</name>
    <dbReference type="NCBI Taxonomy" id="2912188"/>
    <lineage>
        <taxon>Bacteria</taxon>
        <taxon>Pseudomonadati</taxon>
        <taxon>Pseudomonadota</taxon>
        <taxon>Betaproteobacteria</taxon>
        <taxon>Neisseriales</taxon>
        <taxon>Neisseriaceae</taxon>
        <taxon>Neisseria</taxon>
    </lineage>
</organism>